<sequence length="236" mass="26087">MPPIHPALSMQQSFALIAEAQSVQNLMRDAVAAIGDLREPTIHHDAIFTLGSIGVEKLAKIMLGSAEVEAQGAWPSKDTMKAWGHDIEGLVEKLFATAEVNQPSAVATGYVATLIARIRESTMLPLLFATLSRYGRSGRFHYLDVLATDTRGKFDPPADYWQTLEREAVASLGGYPGGTPEEFERFLVRVSAAIADELNIWWFVMHRLGVQGCFGELGKSLGWQIWEFGRSDPLRR</sequence>
<keyword evidence="2" id="KW-1185">Reference proteome</keyword>
<reference evidence="1 2" key="1">
    <citation type="submission" date="2023-08" db="EMBL/GenBank/DDBJ databases">
        <title>Functional and genomic diversity of the sorghum phyllosphere microbiome.</title>
        <authorList>
            <person name="Shade A."/>
        </authorList>
    </citation>
    <scope>NUCLEOTIDE SEQUENCE [LARGE SCALE GENOMIC DNA]</scope>
    <source>
        <strain evidence="1 2">SORGH_AS_0445</strain>
    </source>
</reference>
<comment type="caution">
    <text evidence="1">The sequence shown here is derived from an EMBL/GenBank/DDBJ whole genome shotgun (WGS) entry which is preliminary data.</text>
</comment>
<gene>
    <name evidence="1" type="ORF">QE375_000945</name>
</gene>
<dbReference type="Proteomes" id="UP001249291">
    <property type="component" value="Unassembled WGS sequence"/>
</dbReference>
<name>A0ABU1HMX9_9MICO</name>
<dbReference type="EMBL" id="JAVIZQ010000001">
    <property type="protein sequence ID" value="MDR6141391.1"/>
    <property type="molecule type" value="Genomic_DNA"/>
</dbReference>
<evidence type="ECO:0000313" key="1">
    <source>
        <dbReference type="EMBL" id="MDR6141391.1"/>
    </source>
</evidence>
<accession>A0ABU1HMX9</accession>
<organism evidence="1 2">
    <name type="scientific">Microbacterium foliorum</name>
    <dbReference type="NCBI Taxonomy" id="104336"/>
    <lineage>
        <taxon>Bacteria</taxon>
        <taxon>Bacillati</taxon>
        <taxon>Actinomycetota</taxon>
        <taxon>Actinomycetes</taxon>
        <taxon>Micrococcales</taxon>
        <taxon>Microbacteriaceae</taxon>
        <taxon>Microbacterium</taxon>
    </lineage>
</organism>
<proteinExistence type="predicted"/>
<dbReference type="RefSeq" id="WP_309688211.1">
    <property type="nucleotide sequence ID" value="NZ_JAVIZQ010000001.1"/>
</dbReference>
<protein>
    <submittedName>
        <fullName evidence="1">Uncharacterized protein</fullName>
    </submittedName>
</protein>
<evidence type="ECO:0000313" key="2">
    <source>
        <dbReference type="Proteomes" id="UP001249291"/>
    </source>
</evidence>